<evidence type="ECO:0000259" key="8">
    <source>
        <dbReference type="PROSITE" id="PS50928"/>
    </source>
</evidence>
<evidence type="ECO:0000256" key="4">
    <source>
        <dbReference type="ARBA" id="ARBA00022692"/>
    </source>
</evidence>
<evidence type="ECO:0000256" key="1">
    <source>
        <dbReference type="ARBA" id="ARBA00004651"/>
    </source>
</evidence>
<dbReference type="PROSITE" id="PS50928">
    <property type="entry name" value="ABC_TM1"/>
    <property type="match status" value="1"/>
</dbReference>
<evidence type="ECO:0000256" key="3">
    <source>
        <dbReference type="ARBA" id="ARBA00022475"/>
    </source>
</evidence>
<dbReference type="RefSeq" id="WP_110838380.1">
    <property type="nucleotide sequence ID" value="NZ_QJVJ01000001.1"/>
</dbReference>
<dbReference type="AlphaFoldDB" id="A0A2V5KCK7"/>
<organism evidence="9 10">
    <name type="scientific">Paenibacillus flagellatus</name>
    <dbReference type="NCBI Taxonomy" id="2211139"/>
    <lineage>
        <taxon>Bacteria</taxon>
        <taxon>Bacillati</taxon>
        <taxon>Bacillota</taxon>
        <taxon>Bacilli</taxon>
        <taxon>Bacillales</taxon>
        <taxon>Paenibacillaceae</taxon>
        <taxon>Paenibacillus</taxon>
    </lineage>
</organism>
<comment type="similarity">
    <text evidence="7">Belongs to the binding-protein-dependent transport system permease family.</text>
</comment>
<dbReference type="Pfam" id="PF00528">
    <property type="entry name" value="BPD_transp_1"/>
    <property type="match status" value="1"/>
</dbReference>
<feature type="domain" description="ABC transmembrane type-1" evidence="8">
    <location>
        <begin position="77"/>
        <end position="266"/>
    </location>
</feature>
<feature type="transmembrane region" description="Helical" evidence="7">
    <location>
        <begin position="112"/>
        <end position="135"/>
    </location>
</feature>
<dbReference type="CDD" id="cd06261">
    <property type="entry name" value="TM_PBP2"/>
    <property type="match status" value="1"/>
</dbReference>
<dbReference type="EMBL" id="QJVJ01000001">
    <property type="protein sequence ID" value="PYI57341.1"/>
    <property type="molecule type" value="Genomic_DNA"/>
</dbReference>
<evidence type="ECO:0000256" key="7">
    <source>
        <dbReference type="RuleBase" id="RU363032"/>
    </source>
</evidence>
<dbReference type="GO" id="GO:0055085">
    <property type="term" value="P:transmembrane transport"/>
    <property type="evidence" value="ECO:0007669"/>
    <property type="project" value="InterPro"/>
</dbReference>
<dbReference type="GO" id="GO:0005886">
    <property type="term" value="C:plasma membrane"/>
    <property type="evidence" value="ECO:0007669"/>
    <property type="project" value="UniProtKB-SubCell"/>
</dbReference>
<feature type="transmembrane region" description="Helical" evidence="7">
    <location>
        <begin position="16"/>
        <end position="38"/>
    </location>
</feature>
<dbReference type="PANTHER" id="PTHR43744:SF12">
    <property type="entry name" value="ABC TRANSPORTER PERMEASE PROTEIN MG189-RELATED"/>
    <property type="match status" value="1"/>
</dbReference>
<dbReference type="PANTHER" id="PTHR43744">
    <property type="entry name" value="ABC TRANSPORTER PERMEASE PROTEIN MG189-RELATED-RELATED"/>
    <property type="match status" value="1"/>
</dbReference>
<keyword evidence="4 7" id="KW-0812">Transmembrane</keyword>
<evidence type="ECO:0000313" key="10">
    <source>
        <dbReference type="Proteomes" id="UP000247476"/>
    </source>
</evidence>
<proteinExistence type="inferred from homology"/>
<keyword evidence="2 7" id="KW-0813">Transport</keyword>
<feature type="transmembrane region" description="Helical" evidence="7">
    <location>
        <begin position="245"/>
        <end position="266"/>
    </location>
</feature>
<dbReference type="SUPFAM" id="SSF161098">
    <property type="entry name" value="MetI-like"/>
    <property type="match status" value="1"/>
</dbReference>
<dbReference type="OrthoDB" id="9771544at2"/>
<keyword evidence="6 7" id="KW-0472">Membrane</keyword>
<keyword evidence="10" id="KW-1185">Reference proteome</keyword>
<dbReference type="InterPro" id="IPR035906">
    <property type="entry name" value="MetI-like_sf"/>
</dbReference>
<comment type="subcellular location">
    <subcellularLocation>
        <location evidence="1 7">Cell membrane</location>
        <topology evidence="1 7">Multi-pass membrane protein</topology>
    </subcellularLocation>
</comment>
<feature type="transmembrane region" description="Helical" evidence="7">
    <location>
        <begin position="195"/>
        <end position="212"/>
    </location>
</feature>
<dbReference type="Proteomes" id="UP000247476">
    <property type="component" value="Unassembled WGS sequence"/>
</dbReference>
<evidence type="ECO:0000256" key="6">
    <source>
        <dbReference type="ARBA" id="ARBA00023136"/>
    </source>
</evidence>
<comment type="caution">
    <text evidence="9">The sequence shown here is derived from an EMBL/GenBank/DDBJ whole genome shotgun (WGS) entry which is preliminary data.</text>
</comment>
<evidence type="ECO:0000256" key="5">
    <source>
        <dbReference type="ARBA" id="ARBA00022989"/>
    </source>
</evidence>
<feature type="transmembrane region" description="Helical" evidence="7">
    <location>
        <begin position="141"/>
        <end position="162"/>
    </location>
</feature>
<protein>
    <submittedName>
        <fullName evidence="9">Sugar ABC transporter permease</fullName>
    </submittedName>
</protein>
<dbReference type="InterPro" id="IPR000515">
    <property type="entry name" value="MetI-like"/>
</dbReference>
<reference evidence="9 10" key="1">
    <citation type="submission" date="2018-05" db="EMBL/GenBank/DDBJ databases">
        <title>Paenibacillus flagellatus sp. nov., isolated from selenium mineral soil.</title>
        <authorList>
            <person name="Dai X."/>
        </authorList>
    </citation>
    <scope>NUCLEOTIDE SEQUENCE [LARGE SCALE GENOMIC DNA]</scope>
    <source>
        <strain evidence="9 10">DXL2</strain>
    </source>
</reference>
<dbReference type="Gene3D" id="1.10.3720.10">
    <property type="entry name" value="MetI-like"/>
    <property type="match status" value="1"/>
</dbReference>
<keyword evidence="5 7" id="KW-1133">Transmembrane helix</keyword>
<name>A0A2V5KCK7_9BACL</name>
<sequence length="280" mass="31389">MNAEIRTNRRRGSGHALVHVALGLGALAMLVPFVWMVLTAFMTMGESTQVPPVLFPKNPQWKNFHDATALLPFMTFYFNTIVTTVAKTAGQLLLCSMAAYAFARIDFPGRNVLFVMALSVLMVPGQVFIIPQYMLMKHFGWLNSLTALIVPGLFSAFGTFLLRQFFMSLPKELEEAAKIDGCNHFRIYWQIMLPLAKNGLIALAIFVILWSWNDFLWPMIVNNSPDKLPLSVGLSLLRGEHTTNYPVLMAGTLLAVWPMLVIFLIFQRSFIQGIALTGSK</sequence>
<evidence type="ECO:0000313" key="9">
    <source>
        <dbReference type="EMBL" id="PYI57341.1"/>
    </source>
</evidence>
<gene>
    <name evidence="9" type="ORF">DLM86_02575</name>
</gene>
<evidence type="ECO:0000256" key="2">
    <source>
        <dbReference type="ARBA" id="ARBA00022448"/>
    </source>
</evidence>
<feature type="transmembrane region" description="Helical" evidence="7">
    <location>
        <begin position="76"/>
        <end position="100"/>
    </location>
</feature>
<keyword evidence="3" id="KW-1003">Cell membrane</keyword>
<accession>A0A2V5KCK7</accession>